<keyword evidence="1" id="KW-0812">Transmembrane</keyword>
<accession>A0A840V289</accession>
<reference evidence="2 3" key="1">
    <citation type="submission" date="2020-08" db="EMBL/GenBank/DDBJ databases">
        <title>Genomic Encyclopedia of Type Strains, Phase IV (KMG-IV): sequencing the most valuable type-strain genomes for metagenomic binning, comparative biology and taxonomic classification.</title>
        <authorList>
            <person name="Goeker M."/>
        </authorList>
    </citation>
    <scope>NUCLEOTIDE SEQUENCE [LARGE SCALE GENOMIC DNA]</scope>
    <source>
        <strain evidence="2 3">YC6886</strain>
    </source>
</reference>
<organism evidence="2 3">
    <name type="scientific">Haloferula luteola</name>
    <dbReference type="NCBI Taxonomy" id="595692"/>
    <lineage>
        <taxon>Bacteria</taxon>
        <taxon>Pseudomonadati</taxon>
        <taxon>Verrucomicrobiota</taxon>
        <taxon>Verrucomicrobiia</taxon>
        <taxon>Verrucomicrobiales</taxon>
        <taxon>Verrucomicrobiaceae</taxon>
        <taxon>Haloferula</taxon>
    </lineage>
</organism>
<keyword evidence="3" id="KW-1185">Reference proteome</keyword>
<proteinExistence type="predicted"/>
<dbReference type="EMBL" id="JACHFD010000005">
    <property type="protein sequence ID" value="MBB5351166.1"/>
    <property type="molecule type" value="Genomic_DNA"/>
</dbReference>
<dbReference type="RefSeq" id="WP_184017100.1">
    <property type="nucleotide sequence ID" value="NZ_JACHFD010000005.1"/>
</dbReference>
<gene>
    <name evidence="2" type="ORF">HNR46_001400</name>
</gene>
<name>A0A840V289_9BACT</name>
<dbReference type="AlphaFoldDB" id="A0A840V289"/>
<keyword evidence="1" id="KW-0472">Membrane</keyword>
<evidence type="ECO:0000313" key="2">
    <source>
        <dbReference type="EMBL" id="MBB5351166.1"/>
    </source>
</evidence>
<dbReference type="Proteomes" id="UP000557717">
    <property type="component" value="Unassembled WGS sequence"/>
</dbReference>
<evidence type="ECO:0000256" key="1">
    <source>
        <dbReference type="SAM" id="Phobius"/>
    </source>
</evidence>
<comment type="caution">
    <text evidence="2">The sequence shown here is derived from an EMBL/GenBank/DDBJ whole genome shotgun (WGS) entry which is preliminary data.</text>
</comment>
<sequence>MKSKKPVGCWVVAGLSVALLVALVAGTIYGMMRMVEKGTQRLEQAKEAEASEAEPEKLEIPVDAAGELPDGQPWELSLESYLRFLNDSTLTSLARDAFEESAKGAQVEWRMQMVDVSESPQSLVAGMMVDYLRLPDEGQPRTTVHWAIPVLFDVAERAKLVKVSRGDWVHFRGTLQYRDHKWVVESARLVSDDE</sequence>
<evidence type="ECO:0000313" key="3">
    <source>
        <dbReference type="Proteomes" id="UP000557717"/>
    </source>
</evidence>
<protein>
    <submittedName>
        <fullName evidence="2">Uncharacterized protein</fullName>
    </submittedName>
</protein>
<keyword evidence="1" id="KW-1133">Transmembrane helix</keyword>
<feature type="transmembrane region" description="Helical" evidence="1">
    <location>
        <begin position="7"/>
        <end position="32"/>
    </location>
</feature>